<name>A0A971CYA9_9BIFI</name>
<dbReference type="PANTHER" id="PTHR30055">
    <property type="entry name" value="HTH-TYPE TRANSCRIPTIONAL REGULATOR RUTR"/>
    <property type="match status" value="1"/>
</dbReference>
<evidence type="ECO:0000259" key="3">
    <source>
        <dbReference type="PROSITE" id="PS50977"/>
    </source>
</evidence>
<sequence>MARTTPGTPSGRDRVLSAALYLFSRYGFQRITTDQIAQRAEVSQAYAVRAFGSKQGLIRALASGSSNRMAALFLETAPLDTEEQRKEFRTRFSALAFESDDMRLLAQLFACGGDEEIGPLAREGFLKMCHLLHDELKLPLEDVRRILATGMLSITLSALDYPRPSDDIIEYLISGQSPNI</sequence>
<dbReference type="SUPFAM" id="SSF46689">
    <property type="entry name" value="Homeodomain-like"/>
    <property type="match status" value="1"/>
</dbReference>
<dbReference type="InterPro" id="IPR001647">
    <property type="entry name" value="HTH_TetR"/>
</dbReference>
<dbReference type="GO" id="GO:0000976">
    <property type="term" value="F:transcription cis-regulatory region binding"/>
    <property type="evidence" value="ECO:0007669"/>
    <property type="project" value="TreeGrafter"/>
</dbReference>
<keyword evidence="1 2" id="KW-0238">DNA-binding</keyword>
<evidence type="ECO:0000256" key="2">
    <source>
        <dbReference type="PROSITE-ProRule" id="PRU00335"/>
    </source>
</evidence>
<dbReference type="PRINTS" id="PR00455">
    <property type="entry name" value="HTHTETR"/>
</dbReference>
<proteinExistence type="predicted"/>
<dbReference type="Proteomes" id="UP000767327">
    <property type="component" value="Unassembled WGS sequence"/>
</dbReference>
<feature type="domain" description="HTH tetR-type" evidence="3">
    <location>
        <begin position="9"/>
        <end position="69"/>
    </location>
</feature>
<dbReference type="EMBL" id="JAAXZR010000016">
    <property type="protein sequence ID" value="NLT79374.1"/>
    <property type="molecule type" value="Genomic_DNA"/>
</dbReference>
<dbReference type="InterPro" id="IPR050109">
    <property type="entry name" value="HTH-type_TetR-like_transc_reg"/>
</dbReference>
<dbReference type="Gene3D" id="1.10.357.10">
    <property type="entry name" value="Tetracycline Repressor, domain 2"/>
    <property type="match status" value="1"/>
</dbReference>
<dbReference type="AlphaFoldDB" id="A0A971CYA9"/>
<gene>
    <name evidence="4" type="ORF">GXW98_03690</name>
</gene>
<evidence type="ECO:0000313" key="5">
    <source>
        <dbReference type="Proteomes" id="UP000767327"/>
    </source>
</evidence>
<reference evidence="4" key="2">
    <citation type="submission" date="2020-01" db="EMBL/GenBank/DDBJ databases">
        <authorList>
            <person name="Campanaro S."/>
        </authorList>
    </citation>
    <scope>NUCLEOTIDE SEQUENCE</scope>
    <source>
        <strain evidence="4">AS01afH2WH_6</strain>
    </source>
</reference>
<feature type="DNA-binding region" description="H-T-H motif" evidence="2">
    <location>
        <begin position="32"/>
        <end position="51"/>
    </location>
</feature>
<dbReference type="Pfam" id="PF00440">
    <property type="entry name" value="TetR_N"/>
    <property type="match status" value="1"/>
</dbReference>
<evidence type="ECO:0000256" key="1">
    <source>
        <dbReference type="ARBA" id="ARBA00023125"/>
    </source>
</evidence>
<reference evidence="4" key="1">
    <citation type="journal article" date="2020" name="Biotechnol. Biofuels">
        <title>New insights from the biogas microbiome by comprehensive genome-resolved metagenomics of nearly 1600 species originating from multiple anaerobic digesters.</title>
        <authorList>
            <person name="Campanaro S."/>
            <person name="Treu L."/>
            <person name="Rodriguez-R L.M."/>
            <person name="Kovalovszki A."/>
            <person name="Ziels R.M."/>
            <person name="Maus I."/>
            <person name="Zhu X."/>
            <person name="Kougias P.G."/>
            <person name="Basile A."/>
            <person name="Luo G."/>
            <person name="Schluter A."/>
            <person name="Konstantinidis K.T."/>
            <person name="Angelidaki I."/>
        </authorList>
    </citation>
    <scope>NUCLEOTIDE SEQUENCE</scope>
    <source>
        <strain evidence="4">AS01afH2WH_6</strain>
    </source>
</reference>
<dbReference type="InterPro" id="IPR009057">
    <property type="entry name" value="Homeodomain-like_sf"/>
</dbReference>
<comment type="caution">
    <text evidence="4">The sequence shown here is derived from an EMBL/GenBank/DDBJ whole genome shotgun (WGS) entry which is preliminary data.</text>
</comment>
<organism evidence="4 5">
    <name type="scientific">Bifidobacterium crudilactis</name>
    <dbReference type="NCBI Taxonomy" id="327277"/>
    <lineage>
        <taxon>Bacteria</taxon>
        <taxon>Bacillati</taxon>
        <taxon>Actinomycetota</taxon>
        <taxon>Actinomycetes</taxon>
        <taxon>Bifidobacteriales</taxon>
        <taxon>Bifidobacteriaceae</taxon>
        <taxon>Bifidobacterium</taxon>
    </lineage>
</organism>
<dbReference type="PANTHER" id="PTHR30055:SF146">
    <property type="entry name" value="HTH-TYPE TRANSCRIPTIONAL DUAL REGULATOR CECR"/>
    <property type="match status" value="1"/>
</dbReference>
<dbReference type="GO" id="GO:0003700">
    <property type="term" value="F:DNA-binding transcription factor activity"/>
    <property type="evidence" value="ECO:0007669"/>
    <property type="project" value="TreeGrafter"/>
</dbReference>
<dbReference type="RefSeq" id="WP_273173152.1">
    <property type="nucleotide sequence ID" value="NZ_JAAXZR010000016.1"/>
</dbReference>
<accession>A0A971CYA9</accession>
<dbReference type="PROSITE" id="PS50977">
    <property type="entry name" value="HTH_TETR_2"/>
    <property type="match status" value="1"/>
</dbReference>
<evidence type="ECO:0000313" key="4">
    <source>
        <dbReference type="EMBL" id="NLT79374.1"/>
    </source>
</evidence>
<protein>
    <submittedName>
        <fullName evidence="4">TetR/AcrR family transcriptional regulator</fullName>
    </submittedName>
</protein>